<dbReference type="EMBL" id="JAVLAM010000001">
    <property type="protein sequence ID" value="MDT7014967.1"/>
    <property type="molecule type" value="Genomic_DNA"/>
</dbReference>
<evidence type="ECO:0000313" key="2">
    <source>
        <dbReference type="Proteomes" id="UP001254075"/>
    </source>
</evidence>
<gene>
    <name evidence="1" type="ORF">RI532_11295</name>
</gene>
<dbReference type="Gene3D" id="3.40.1620.10">
    <property type="entry name" value="YefM-like domain"/>
    <property type="match status" value="1"/>
</dbReference>
<dbReference type="AlphaFoldDB" id="A0AAW8W6Z4"/>
<dbReference type="Proteomes" id="UP001254075">
    <property type="component" value="Unassembled WGS sequence"/>
</dbReference>
<dbReference type="GeneID" id="84783467"/>
<comment type="caution">
    <text evidence="1">The sequence shown here is derived from an EMBL/GenBank/DDBJ whole genome shotgun (WGS) entry which is preliminary data.</text>
</comment>
<organism evidence="1 2">
    <name type="scientific">Levilactobacillus namurensis</name>
    <dbReference type="NCBI Taxonomy" id="380393"/>
    <lineage>
        <taxon>Bacteria</taxon>
        <taxon>Bacillati</taxon>
        <taxon>Bacillota</taxon>
        <taxon>Bacilli</taxon>
        <taxon>Lactobacillales</taxon>
        <taxon>Lactobacillaceae</taxon>
        <taxon>Levilactobacillus</taxon>
    </lineage>
</organism>
<sequence length="65" mass="7257">MKKSTILKSSQSDLEPLMQQIAQTHQAIHLTSTDGTHDAVLLNKRDFDTLQTIVKLAIGHTFLKV</sequence>
<protein>
    <recommendedName>
        <fullName evidence="3">Antitoxin</fullName>
    </recommendedName>
</protein>
<evidence type="ECO:0008006" key="3">
    <source>
        <dbReference type="Google" id="ProtNLM"/>
    </source>
</evidence>
<accession>A0AAW8W6Z4</accession>
<reference evidence="1" key="1">
    <citation type="submission" date="2023-08" db="EMBL/GenBank/DDBJ databases">
        <authorList>
            <person name="Page C.A."/>
            <person name="Perez-Diaz I.M."/>
        </authorList>
    </citation>
    <scope>NUCLEOTIDE SEQUENCE</scope>
    <source>
        <strain evidence="1">3.8.38</strain>
    </source>
</reference>
<dbReference type="RefSeq" id="WP_056944344.1">
    <property type="nucleotide sequence ID" value="NZ_BJZL01000053.1"/>
</dbReference>
<evidence type="ECO:0000313" key="1">
    <source>
        <dbReference type="EMBL" id="MDT7014967.1"/>
    </source>
</evidence>
<name>A0AAW8W6Z4_9LACO</name>
<proteinExistence type="predicted"/>